<sequence length="66" mass="8554">MGSWGRRIERLLPPRWQRRQRRGLSPSTANWRRRVLLRRPPMRQQMRRRLNWGRNRKRRKLARRWR</sequence>
<accession>A0A0A9FYQ9</accession>
<dbReference type="AlphaFoldDB" id="A0A0A9FYQ9"/>
<evidence type="ECO:0000256" key="1">
    <source>
        <dbReference type="SAM" id="MobiDB-lite"/>
    </source>
</evidence>
<name>A0A0A9FYQ9_ARUDO</name>
<feature type="region of interest" description="Disordered" evidence="1">
    <location>
        <begin position="46"/>
        <end position="66"/>
    </location>
</feature>
<dbReference type="EMBL" id="GBRH01184398">
    <property type="protein sequence ID" value="JAE13498.1"/>
    <property type="molecule type" value="Transcribed_RNA"/>
</dbReference>
<reference evidence="2" key="2">
    <citation type="journal article" date="2015" name="Data Brief">
        <title>Shoot transcriptome of the giant reed, Arundo donax.</title>
        <authorList>
            <person name="Barrero R.A."/>
            <person name="Guerrero F.D."/>
            <person name="Moolhuijzen P."/>
            <person name="Goolsby J.A."/>
            <person name="Tidwell J."/>
            <person name="Bellgard S.E."/>
            <person name="Bellgard M.I."/>
        </authorList>
    </citation>
    <scope>NUCLEOTIDE SEQUENCE</scope>
    <source>
        <tissue evidence="2">Shoot tissue taken approximately 20 cm above the soil surface</tissue>
    </source>
</reference>
<protein>
    <submittedName>
        <fullName evidence="2">Uncharacterized protein</fullName>
    </submittedName>
</protein>
<evidence type="ECO:0000313" key="2">
    <source>
        <dbReference type="EMBL" id="JAE13498.1"/>
    </source>
</evidence>
<organism evidence="2">
    <name type="scientific">Arundo donax</name>
    <name type="common">Giant reed</name>
    <name type="synonym">Donax arundinaceus</name>
    <dbReference type="NCBI Taxonomy" id="35708"/>
    <lineage>
        <taxon>Eukaryota</taxon>
        <taxon>Viridiplantae</taxon>
        <taxon>Streptophyta</taxon>
        <taxon>Embryophyta</taxon>
        <taxon>Tracheophyta</taxon>
        <taxon>Spermatophyta</taxon>
        <taxon>Magnoliopsida</taxon>
        <taxon>Liliopsida</taxon>
        <taxon>Poales</taxon>
        <taxon>Poaceae</taxon>
        <taxon>PACMAD clade</taxon>
        <taxon>Arundinoideae</taxon>
        <taxon>Arundineae</taxon>
        <taxon>Arundo</taxon>
    </lineage>
</organism>
<reference evidence="2" key="1">
    <citation type="submission" date="2014-09" db="EMBL/GenBank/DDBJ databases">
        <authorList>
            <person name="Magalhaes I.L.F."/>
            <person name="Oliveira U."/>
            <person name="Santos F.R."/>
            <person name="Vidigal T.H.D.A."/>
            <person name="Brescovit A.D."/>
            <person name="Santos A.J."/>
        </authorList>
    </citation>
    <scope>NUCLEOTIDE SEQUENCE</scope>
    <source>
        <tissue evidence="2">Shoot tissue taken approximately 20 cm above the soil surface</tissue>
    </source>
</reference>
<proteinExistence type="predicted"/>